<dbReference type="Gene3D" id="4.10.640.20">
    <property type="match status" value="1"/>
</dbReference>
<dbReference type="InterPro" id="IPR032538">
    <property type="entry name" value="DUF4951"/>
</dbReference>
<evidence type="ECO:0000313" key="2">
    <source>
        <dbReference type="EMBL" id="MFL1733119.1"/>
    </source>
</evidence>
<dbReference type="RefSeq" id="WP_407069606.1">
    <property type="nucleotide sequence ID" value="NZ_JBJJXE010000028.1"/>
</dbReference>
<evidence type="ECO:0000256" key="1">
    <source>
        <dbReference type="SAM" id="MobiDB-lite"/>
    </source>
</evidence>
<gene>
    <name evidence="2" type="ORF">ACJHVH_09070</name>
</gene>
<organism evidence="2 3">
    <name type="scientific">Moraxella oculi</name>
    <dbReference type="NCBI Taxonomy" id="2940516"/>
    <lineage>
        <taxon>Bacteria</taxon>
        <taxon>Pseudomonadati</taxon>
        <taxon>Pseudomonadota</taxon>
        <taxon>Gammaproteobacteria</taxon>
        <taxon>Moraxellales</taxon>
        <taxon>Moraxellaceae</taxon>
        <taxon>Moraxella</taxon>
    </lineage>
</organism>
<dbReference type="EMBL" id="JBJJXE010000028">
    <property type="protein sequence ID" value="MFL1733119.1"/>
    <property type="molecule type" value="Genomic_DNA"/>
</dbReference>
<name>A0ABW8U810_9GAMM</name>
<dbReference type="Proteomes" id="UP001624684">
    <property type="component" value="Unassembled WGS sequence"/>
</dbReference>
<accession>A0ABW8U810</accession>
<proteinExistence type="predicted"/>
<reference evidence="2 3" key="1">
    <citation type="submission" date="2024-11" db="EMBL/GenBank/DDBJ databases">
        <title>First Report of Moraxella oculi in Brazil in an Infectious Bovine Keratoconjunctivitis Outbreak.</title>
        <authorList>
            <person name="Carvalho C.V."/>
            <person name="Domingues R."/>
            <person name="Coutinho C."/>
            <person name="Honorio N.T.B.S."/>
            <person name="Faza D.R.L.R."/>
            <person name="Carvalho W.A."/>
            <person name="Machado A.B.F."/>
            <person name="Martins M.F."/>
            <person name="Gaspar E.B."/>
        </authorList>
    </citation>
    <scope>NUCLEOTIDE SEQUENCE [LARGE SCALE GENOMIC DNA]</scope>
    <source>
        <strain evidence="2 3">2117LE</strain>
    </source>
</reference>
<dbReference type="InterPro" id="IPR038343">
    <property type="entry name" value="DUF4951_sf"/>
</dbReference>
<feature type="region of interest" description="Disordered" evidence="1">
    <location>
        <begin position="31"/>
        <end position="69"/>
    </location>
</feature>
<dbReference type="Pfam" id="PF16309">
    <property type="entry name" value="DUF4951"/>
    <property type="match status" value="1"/>
</dbReference>
<comment type="caution">
    <text evidence="2">The sequence shown here is derived from an EMBL/GenBank/DDBJ whole genome shotgun (WGS) entry which is preliminary data.</text>
</comment>
<protein>
    <submittedName>
        <fullName evidence="2">DUF4951 domain-containing protein</fullName>
    </submittedName>
</protein>
<evidence type="ECO:0000313" key="3">
    <source>
        <dbReference type="Proteomes" id="UP001624684"/>
    </source>
</evidence>
<sequence>VVTGGAGGYVIKAGGKVISKVFKSKDEAQRVLGGAREASKKSQEGKGVTNPKVQKLSNPPVPQGMTNSTFGREVIGWGSRPEGATQRLNILTHSDVLKMQEKGLTKDMAIQWQRFYENEYARNSNNLTAKHRVALMKKIISMMN</sequence>
<feature type="non-terminal residue" evidence="2">
    <location>
        <position position="1"/>
    </location>
</feature>
<keyword evidence="3" id="KW-1185">Reference proteome</keyword>